<dbReference type="STRING" id="94128.A0A2A3EAP5"/>
<dbReference type="GO" id="GO:0005634">
    <property type="term" value="C:nucleus"/>
    <property type="evidence" value="ECO:0007669"/>
    <property type="project" value="UniProtKB-SubCell"/>
</dbReference>
<dbReference type="Pfam" id="PF13912">
    <property type="entry name" value="zf-C2H2_6"/>
    <property type="match status" value="1"/>
</dbReference>
<keyword evidence="4" id="KW-0862">Zinc</keyword>
<evidence type="ECO:0000313" key="8">
    <source>
        <dbReference type="EMBL" id="PBC28544.1"/>
    </source>
</evidence>
<keyword evidence="5" id="KW-0175">Coiled coil</keyword>
<keyword evidence="4" id="KW-0479">Metal-binding</keyword>
<dbReference type="SUPFAM" id="SSF57667">
    <property type="entry name" value="beta-beta-alpha zinc fingers"/>
    <property type="match status" value="1"/>
</dbReference>
<evidence type="ECO:0000256" key="2">
    <source>
        <dbReference type="ARBA" id="ARBA00022553"/>
    </source>
</evidence>
<evidence type="ECO:0000256" key="4">
    <source>
        <dbReference type="PROSITE-ProRule" id="PRU00042"/>
    </source>
</evidence>
<dbReference type="PANTHER" id="PTHR14396">
    <property type="entry name" value="CLASPIN"/>
    <property type="match status" value="1"/>
</dbReference>
<accession>A0A2A3EAP5</accession>
<gene>
    <name evidence="8" type="ORF">APICC_09487</name>
</gene>
<dbReference type="OrthoDB" id="5859781at2759"/>
<keyword evidence="9" id="KW-1185">Reference proteome</keyword>
<feature type="compositionally biased region" description="Low complexity" evidence="6">
    <location>
        <begin position="1558"/>
        <end position="1577"/>
    </location>
</feature>
<dbReference type="GO" id="GO:0007095">
    <property type="term" value="P:mitotic G2 DNA damage checkpoint signaling"/>
    <property type="evidence" value="ECO:0007669"/>
    <property type="project" value="TreeGrafter"/>
</dbReference>
<dbReference type="Proteomes" id="UP000242457">
    <property type="component" value="Unassembled WGS sequence"/>
</dbReference>
<dbReference type="FunFam" id="3.30.160.60:FF:001896">
    <property type="entry name" value="insulinoma-associated protein 1b"/>
    <property type="match status" value="1"/>
</dbReference>
<dbReference type="SMART" id="SM00355">
    <property type="entry name" value="ZnF_C2H2"/>
    <property type="match status" value="3"/>
</dbReference>
<feature type="compositionally biased region" description="Pro residues" evidence="6">
    <location>
        <begin position="1536"/>
        <end position="1547"/>
    </location>
</feature>
<dbReference type="Gene3D" id="3.30.160.60">
    <property type="entry name" value="Classic Zinc Finger"/>
    <property type="match status" value="1"/>
</dbReference>
<proteinExistence type="predicted"/>
<organism evidence="8 9">
    <name type="scientific">Apis cerana cerana</name>
    <name type="common">Oriental honeybee</name>
    <dbReference type="NCBI Taxonomy" id="94128"/>
    <lineage>
        <taxon>Eukaryota</taxon>
        <taxon>Metazoa</taxon>
        <taxon>Ecdysozoa</taxon>
        <taxon>Arthropoda</taxon>
        <taxon>Hexapoda</taxon>
        <taxon>Insecta</taxon>
        <taxon>Pterygota</taxon>
        <taxon>Neoptera</taxon>
        <taxon>Endopterygota</taxon>
        <taxon>Hymenoptera</taxon>
        <taxon>Apocrita</taxon>
        <taxon>Aculeata</taxon>
        <taxon>Apoidea</taxon>
        <taxon>Anthophila</taxon>
        <taxon>Apidae</taxon>
        <taxon>Apis</taxon>
    </lineage>
</organism>
<dbReference type="GO" id="GO:0033314">
    <property type="term" value="P:mitotic DNA replication checkpoint signaling"/>
    <property type="evidence" value="ECO:0007669"/>
    <property type="project" value="TreeGrafter"/>
</dbReference>
<feature type="region of interest" description="Disordered" evidence="6">
    <location>
        <begin position="717"/>
        <end position="750"/>
    </location>
</feature>
<name>A0A2A3EAP5_APICC</name>
<feature type="region of interest" description="Disordered" evidence="6">
    <location>
        <begin position="675"/>
        <end position="701"/>
    </location>
</feature>
<feature type="coiled-coil region" evidence="5">
    <location>
        <begin position="60"/>
        <end position="104"/>
    </location>
</feature>
<dbReference type="Pfam" id="PF00096">
    <property type="entry name" value="zf-C2H2"/>
    <property type="match status" value="1"/>
</dbReference>
<dbReference type="InterPro" id="IPR013087">
    <property type="entry name" value="Znf_C2H2_type"/>
</dbReference>
<dbReference type="GO" id="GO:0008270">
    <property type="term" value="F:zinc ion binding"/>
    <property type="evidence" value="ECO:0007669"/>
    <property type="project" value="UniProtKB-KW"/>
</dbReference>
<sequence length="1776" mass="205437">MNKNYDLNNDNNADNNKCNVQHEFKESENVKKSEDITKKEENKFFNMKNFSNNDTNNTFNKILIETNNKLNNENNEIHNKTVEENKFDQKNNEYKNEINNYSDNEINIVNKIVKKKNTESDQPNNKHENDIYNRLSKIIDSDSEEENIFTFNSNKNKSTYNKSEDEMTSSEYNKNHLIDKNNTMKLFDSDTNDNIFNKTNIEEITSKKISNNIKNKFQTLIDSESDEERKDDEELLNPIKHDKNKKYKEKYSKVKKVSLRASKEEAMKQIHSETQRLIRETEISLPYHKPKQRTLQEFLNRKKVITALPKAPTMAAKLKMSSIIVDEVLKEKEKEAEIFYKSSDSEDETKEINKENTDKEMSIKYMQDLKKNNVSRKLFIDNNLSVVENNKEKNDITKEISETLTETKEIEHNNTIINDTTKENGTNLEIAEIHCEFNKIENENVMSKLSETAKNEKDYLLQTDLNQNKNKEKNIYIDNNKYDSEIINKHSDISTSKNNDYAKIVKQSLGITTDESDEYNEYGLPPPKFDESPDIIKKKTLLNIKDFEPKLRGIPGTVIDLSDNIKPSKKGINALIDRFICKHSKTKELINDINDIKLTTMQIKETSNGLSIIKETLPYRLSNIANEDAKLEKPGAKLKRLKEELKQKMVLKRNEEWKQKEEEMKEQEIEWNESINEEDNFNEPYSPSIESHRTEEDELEEDDICIKKGKEKKKNVFIDDEAEVSENEINDSDEIEDEDEDEVQENSEEDEVYEKLISENEDENSICDSNEASTKHKTFKRILESLDDDSKSSIIENNKNIENQTSFPQITLDNKNFKENELSDNENDIPVFQIHIKNDSEYQNQTPKIKSNTLDFISPITQLTALNAHVGEENELITEEAETRNLFHQMRDFNKQATLQRKLFVSQDNVLDEDLMEICSGKFPDDKFICSKFAKEANVSETQLLELCSGTFSSPNDKEPNDKELVDIRDELFQNTEVSNEKNCSHYETDEKDKQQSKEPWNKFRILSSDEEDSVEEEINKKSKKRIKKLNLSDDEEDSSAISSNDEHDEKDDDEKFIDYDSEENEIIIPKKDIKQYAAKFLEEEAELSESDCDVSADEDEQDLDKLEFEDGDNEEIDETKVKNQIGKLHMRQLLDEDQREVRMLQELLFEDGDLFSESTRERKFKWRNIDKQDDNDNSQPLEDKDGWVDLSDDEDEAKWRKIRHEREKFLAEKMKNVDTEIEDELNSSKIFKFGLKILKKRRIDESQKQNTLIEALDSEPKLKIPYSITEILNTSELNQTSRMIYNVMQKRSFLAKGEETLTRLAALAKRKETPLSTINAKNFVFTHVDVNTEDENIHQHSYGTTWHIPMENPPTYSRVPDHHVLQTWDLSRSSTPCPLDLSLKPPPTPSTPKTEDSIVISDLKKDHRTLDEAHKESENCRYGRNNDESSPLIVDDFDTIPRSSSVHSHSSYEQVLSKKEPLQAQELTVKACTFEEATRLVPFGSTNEISSKYYAHNQKLLLTSPNHLQSAVQGYHQQLLLTPQHHLQGMQHAPMTPPSTPSPPQCPRRKAREEDSSPASTTSNTNVSNGSRSGSSEKLLQRPKKKHARRLKFDEDTSSPVSGTVILGPDEAVVTGDIDPAFNIVEVTEEARAELAKIENRLGPYQCKLCRQLHEDAFQLAQHRCSRIAHVEYRCPECDKRFSCPANLASHRRWHKPRLANGEHSSSTASIEIPCTRCDAKFTRQAALRKHLASQHPEANNNNNNNIILDTQGAAVGKTDVVQVVNDGSLNTEIP</sequence>
<feature type="region of interest" description="Disordered" evidence="6">
    <location>
        <begin position="980"/>
        <end position="1002"/>
    </location>
</feature>
<feature type="region of interest" description="Disordered" evidence="6">
    <location>
        <begin position="1030"/>
        <end position="1063"/>
    </location>
</feature>
<reference evidence="8 9" key="1">
    <citation type="submission" date="2014-07" db="EMBL/GenBank/DDBJ databases">
        <title>Genomic and transcriptomic analysis on Apis cerana provide comprehensive insights into honey bee biology.</title>
        <authorList>
            <person name="Diao Q."/>
            <person name="Sun L."/>
            <person name="Zheng H."/>
            <person name="Zheng H."/>
            <person name="Xu S."/>
            <person name="Wang S."/>
            <person name="Zeng Z."/>
            <person name="Hu F."/>
            <person name="Su S."/>
            <person name="Wu J."/>
        </authorList>
    </citation>
    <scope>NUCLEOTIDE SEQUENCE [LARGE SCALE GENOMIC DNA]</scope>
    <source>
        <tissue evidence="8">Pupae without intestine</tissue>
    </source>
</reference>
<keyword evidence="3" id="KW-0539">Nucleus</keyword>
<feature type="compositionally biased region" description="Basic residues" evidence="6">
    <location>
        <begin position="1582"/>
        <end position="1591"/>
    </location>
</feature>
<comment type="subcellular location">
    <subcellularLocation>
        <location evidence="1">Nucleus</location>
    </subcellularLocation>
</comment>
<evidence type="ECO:0000256" key="3">
    <source>
        <dbReference type="ARBA" id="ARBA00023242"/>
    </source>
</evidence>
<feature type="region of interest" description="Disordered" evidence="6">
    <location>
        <begin position="1530"/>
        <end position="1605"/>
    </location>
</feature>
<dbReference type="PANTHER" id="PTHR14396:SF10">
    <property type="entry name" value="CLASPIN"/>
    <property type="match status" value="1"/>
</dbReference>
<evidence type="ECO:0000256" key="1">
    <source>
        <dbReference type="ARBA" id="ARBA00004123"/>
    </source>
</evidence>
<keyword evidence="4" id="KW-0863">Zinc-finger</keyword>
<dbReference type="InterPro" id="IPR024146">
    <property type="entry name" value="Claspin"/>
</dbReference>
<evidence type="ECO:0000313" key="9">
    <source>
        <dbReference type="Proteomes" id="UP000242457"/>
    </source>
</evidence>
<dbReference type="InterPro" id="IPR036236">
    <property type="entry name" value="Znf_C2H2_sf"/>
</dbReference>
<evidence type="ECO:0000256" key="6">
    <source>
        <dbReference type="SAM" id="MobiDB-lite"/>
    </source>
</evidence>
<evidence type="ECO:0000259" key="7">
    <source>
        <dbReference type="PROSITE" id="PS50157"/>
    </source>
</evidence>
<dbReference type="PROSITE" id="PS00028">
    <property type="entry name" value="ZINC_FINGER_C2H2_1"/>
    <property type="match status" value="2"/>
</dbReference>
<protein>
    <submittedName>
        <fullName evidence="8">Insulinoma-associated protein</fullName>
    </submittedName>
</protein>
<feature type="domain" description="C2H2-type" evidence="7">
    <location>
        <begin position="1714"/>
        <end position="1742"/>
    </location>
</feature>
<feature type="compositionally biased region" description="Acidic residues" evidence="6">
    <location>
        <begin position="1047"/>
        <end position="1063"/>
    </location>
</feature>
<keyword evidence="2" id="KW-0597">Phosphoprotein</keyword>
<evidence type="ECO:0000256" key="5">
    <source>
        <dbReference type="SAM" id="Coils"/>
    </source>
</evidence>
<dbReference type="EMBL" id="KZ288311">
    <property type="protein sequence ID" value="PBC28544.1"/>
    <property type="molecule type" value="Genomic_DNA"/>
</dbReference>
<dbReference type="GO" id="GO:0010997">
    <property type="term" value="F:anaphase-promoting complex binding"/>
    <property type="evidence" value="ECO:0007669"/>
    <property type="project" value="TreeGrafter"/>
</dbReference>
<feature type="compositionally biased region" description="Acidic residues" evidence="6">
    <location>
        <begin position="718"/>
        <end position="750"/>
    </location>
</feature>
<feature type="domain" description="C2H2-type" evidence="7">
    <location>
        <begin position="1674"/>
        <end position="1696"/>
    </location>
</feature>
<dbReference type="PROSITE" id="PS50157">
    <property type="entry name" value="ZINC_FINGER_C2H2_2"/>
    <property type="match status" value="2"/>
</dbReference>